<dbReference type="Pfam" id="PF01494">
    <property type="entry name" value="FAD_binding_3"/>
    <property type="match status" value="1"/>
</dbReference>
<comment type="caution">
    <text evidence="2">The sequence shown here is derived from an EMBL/GenBank/DDBJ whole genome shotgun (WGS) entry which is preliminary data.</text>
</comment>
<dbReference type="PANTHER" id="PTHR43747:SF1">
    <property type="entry name" value="SLR1998 PROTEIN"/>
    <property type="match status" value="1"/>
</dbReference>
<dbReference type="InterPro" id="IPR036188">
    <property type="entry name" value="FAD/NAD-bd_sf"/>
</dbReference>
<sequence length="446" mass="48897">MERTQVETDVVVIGGGPAGSTAATLLARKGRSVVMLEKDSHPRFHIGESLLPRNLDILEQLGVLDEVCTIGVHKPGAEFVSDRTGRSQAFPFARALNRDRTFAWQVKRSEFDEILFRNAARCGVTAFENARAAEVVLGAPGEATIVTARTADGVLEIRARYLLDASGRDTFMAARSDAKVANKYNNTAAVYGHFKQVRRLGENKKGYISIHLTEDGWFWLIPLQNETVSVGFVGNQSAWKQREGSAADLFMARIARSPTVADRMRDAELVSEVTATANYSYRANRGYGEGYLMIGDAFGFVDPMFSTGVLMAMTAGTLGAETADAWLDDPKRGQVLARRTTRELGRAMDRIGWLIYRINDPVLRSMFFSPSNLFLMRDGIVNMLAGNLRLNLRSLVPVLAFKAAYRLLSALHRHGAGPAMPEAVPCTAAPAMPRASAYSKATDQAR</sequence>
<dbReference type="OrthoDB" id="9799983at2"/>
<dbReference type="PRINTS" id="PR00420">
    <property type="entry name" value="RNGMNOXGNASE"/>
</dbReference>
<proteinExistence type="predicted"/>
<evidence type="ECO:0000313" key="3">
    <source>
        <dbReference type="Proteomes" id="UP000295096"/>
    </source>
</evidence>
<reference evidence="2 3" key="1">
    <citation type="journal article" date="2016" name="J. Microbiol.">
        <title>Dankookia rubra gen. nov., sp. nov., an alphaproteobacterium isolated from sediment of a shallow stream.</title>
        <authorList>
            <person name="Kim W.H."/>
            <person name="Kim D.H."/>
            <person name="Kang K."/>
            <person name="Ahn T.Y."/>
        </authorList>
    </citation>
    <scope>NUCLEOTIDE SEQUENCE [LARGE SCALE GENOMIC DNA]</scope>
    <source>
        <strain evidence="2 3">JCM30602</strain>
    </source>
</reference>
<name>A0A4R5QB10_9PROT</name>
<dbReference type="SUPFAM" id="SSF51905">
    <property type="entry name" value="FAD/NAD(P)-binding domain"/>
    <property type="match status" value="1"/>
</dbReference>
<dbReference type="InterPro" id="IPR050816">
    <property type="entry name" value="Flavin-dep_Halogenase_NPB"/>
</dbReference>
<dbReference type="Proteomes" id="UP000295096">
    <property type="component" value="Unassembled WGS sequence"/>
</dbReference>
<dbReference type="PANTHER" id="PTHR43747">
    <property type="entry name" value="FAD-BINDING PROTEIN"/>
    <property type="match status" value="1"/>
</dbReference>
<dbReference type="EMBL" id="SMSJ01000041">
    <property type="protein sequence ID" value="TDH60260.1"/>
    <property type="molecule type" value="Genomic_DNA"/>
</dbReference>
<keyword evidence="3" id="KW-1185">Reference proteome</keyword>
<organism evidence="2 3">
    <name type="scientific">Dankookia rubra</name>
    <dbReference type="NCBI Taxonomy" id="1442381"/>
    <lineage>
        <taxon>Bacteria</taxon>
        <taxon>Pseudomonadati</taxon>
        <taxon>Pseudomonadota</taxon>
        <taxon>Alphaproteobacteria</taxon>
        <taxon>Acetobacterales</taxon>
        <taxon>Roseomonadaceae</taxon>
        <taxon>Dankookia</taxon>
    </lineage>
</organism>
<protein>
    <submittedName>
        <fullName evidence="2">NAD(P)/FAD-dependent oxidoreductase</fullName>
    </submittedName>
</protein>
<evidence type="ECO:0000259" key="1">
    <source>
        <dbReference type="Pfam" id="PF01494"/>
    </source>
</evidence>
<dbReference type="RefSeq" id="WP_133290917.1">
    <property type="nucleotide sequence ID" value="NZ_SMSJ01000041.1"/>
</dbReference>
<dbReference type="AlphaFoldDB" id="A0A4R5QB10"/>
<dbReference type="Gene3D" id="3.50.50.60">
    <property type="entry name" value="FAD/NAD(P)-binding domain"/>
    <property type="match status" value="1"/>
</dbReference>
<evidence type="ECO:0000313" key="2">
    <source>
        <dbReference type="EMBL" id="TDH60260.1"/>
    </source>
</evidence>
<gene>
    <name evidence="2" type="ORF">E2C06_22835</name>
</gene>
<accession>A0A4R5QB10</accession>
<feature type="domain" description="FAD-binding" evidence="1">
    <location>
        <begin position="7"/>
        <end position="313"/>
    </location>
</feature>
<dbReference type="InterPro" id="IPR002938">
    <property type="entry name" value="FAD-bd"/>
</dbReference>
<dbReference type="GO" id="GO:0071949">
    <property type="term" value="F:FAD binding"/>
    <property type="evidence" value="ECO:0007669"/>
    <property type="project" value="InterPro"/>
</dbReference>